<dbReference type="Proteomes" id="UP000655410">
    <property type="component" value="Unassembled WGS sequence"/>
</dbReference>
<reference evidence="3" key="1">
    <citation type="journal article" date="2019" name="Int. J. Syst. Evol. Microbiol.">
        <title>The Global Catalogue of Microorganisms (GCM) 10K type strain sequencing project: providing services to taxonomists for standard genome sequencing and annotation.</title>
        <authorList>
            <consortium name="The Broad Institute Genomics Platform"/>
            <consortium name="The Broad Institute Genome Sequencing Center for Infectious Disease"/>
            <person name="Wu L."/>
            <person name="Ma J."/>
        </authorList>
    </citation>
    <scope>NUCLEOTIDE SEQUENCE [LARGE SCALE GENOMIC DNA]</scope>
    <source>
        <strain evidence="3">CGMCC 4.7371</strain>
    </source>
</reference>
<dbReference type="RefSeq" id="WP_188783303.1">
    <property type="nucleotide sequence ID" value="NZ_BMNI01000002.1"/>
</dbReference>
<feature type="transmembrane region" description="Helical" evidence="1">
    <location>
        <begin position="167"/>
        <end position="191"/>
    </location>
</feature>
<sequence length="194" mass="20332">MTDLLVERPVPVAGHDLEDVGAVGRRRVPSWAPLALVGSVILAAAPVVVWVCSVTHPLPVVHEVALFVHLASLLVGFGAVLTVDWVAALFILGRRTFHEMLRAADNAAVPVWAGYAGLVLSGLLLEPDLTSPVTIVKLVLVLVIGLNGVVALGLHRALGRGGADLRWMALGGMCATVSQLGWWGATVVGFLNAH</sequence>
<evidence type="ECO:0000313" key="3">
    <source>
        <dbReference type="Proteomes" id="UP000655410"/>
    </source>
</evidence>
<keyword evidence="1" id="KW-0472">Membrane</keyword>
<dbReference type="EMBL" id="BMNI01000002">
    <property type="protein sequence ID" value="GGO88133.1"/>
    <property type="molecule type" value="Genomic_DNA"/>
</dbReference>
<keyword evidence="1" id="KW-0812">Transmembrane</keyword>
<keyword evidence="1" id="KW-1133">Transmembrane helix</keyword>
<keyword evidence="3" id="KW-1185">Reference proteome</keyword>
<evidence type="ECO:0000256" key="1">
    <source>
        <dbReference type="SAM" id="Phobius"/>
    </source>
</evidence>
<name>A0ABQ2N8A7_9ACTN</name>
<feature type="transmembrane region" description="Helical" evidence="1">
    <location>
        <begin position="64"/>
        <end position="92"/>
    </location>
</feature>
<accession>A0ABQ2N8A7</accession>
<evidence type="ECO:0000313" key="2">
    <source>
        <dbReference type="EMBL" id="GGO88133.1"/>
    </source>
</evidence>
<organism evidence="2 3">
    <name type="scientific">Nocardioides phosphati</name>
    <dbReference type="NCBI Taxonomy" id="1867775"/>
    <lineage>
        <taxon>Bacteria</taxon>
        <taxon>Bacillati</taxon>
        <taxon>Actinomycetota</taxon>
        <taxon>Actinomycetes</taxon>
        <taxon>Propionibacteriales</taxon>
        <taxon>Nocardioidaceae</taxon>
        <taxon>Nocardioides</taxon>
    </lineage>
</organism>
<comment type="caution">
    <text evidence="2">The sequence shown here is derived from an EMBL/GenBank/DDBJ whole genome shotgun (WGS) entry which is preliminary data.</text>
</comment>
<protein>
    <recommendedName>
        <fullName evidence="4">DUF2231 domain-containing protein</fullName>
    </recommendedName>
</protein>
<proteinExistence type="predicted"/>
<feature type="transmembrane region" description="Helical" evidence="1">
    <location>
        <begin position="34"/>
        <end position="58"/>
    </location>
</feature>
<gene>
    <name evidence="2" type="ORF">GCM10011584_14430</name>
</gene>
<feature type="transmembrane region" description="Helical" evidence="1">
    <location>
        <begin position="104"/>
        <end position="123"/>
    </location>
</feature>
<evidence type="ECO:0008006" key="4">
    <source>
        <dbReference type="Google" id="ProtNLM"/>
    </source>
</evidence>
<feature type="transmembrane region" description="Helical" evidence="1">
    <location>
        <begin position="135"/>
        <end position="155"/>
    </location>
</feature>